<keyword evidence="3" id="KW-1185">Reference proteome</keyword>
<reference evidence="2 3" key="1">
    <citation type="submission" date="2014-04" db="EMBL/GenBank/DDBJ databases">
        <authorList>
            <consortium name="DOE Joint Genome Institute"/>
            <person name="Kuo A."/>
            <person name="Zuccaro A."/>
            <person name="Kohler A."/>
            <person name="Nagy L.G."/>
            <person name="Floudas D."/>
            <person name="Copeland A."/>
            <person name="Barry K.W."/>
            <person name="Cichocki N."/>
            <person name="Veneault-Fourrey C."/>
            <person name="LaButti K."/>
            <person name="Lindquist E.A."/>
            <person name="Lipzen A."/>
            <person name="Lundell T."/>
            <person name="Morin E."/>
            <person name="Murat C."/>
            <person name="Sun H."/>
            <person name="Tunlid A."/>
            <person name="Henrissat B."/>
            <person name="Grigoriev I.V."/>
            <person name="Hibbett D.S."/>
            <person name="Martin F."/>
            <person name="Nordberg H.P."/>
            <person name="Cantor M.N."/>
            <person name="Hua S.X."/>
        </authorList>
    </citation>
    <scope>NUCLEOTIDE SEQUENCE [LARGE SCALE GENOMIC DNA]</scope>
    <source>
        <strain evidence="2 3">MAFF 305830</strain>
    </source>
</reference>
<dbReference type="HOGENOM" id="CLU_1526087_0_0_1"/>
<evidence type="ECO:0000313" key="2">
    <source>
        <dbReference type="EMBL" id="KIM28053.1"/>
    </source>
</evidence>
<dbReference type="AlphaFoldDB" id="A0A0C2WP90"/>
<dbReference type="OrthoDB" id="3135635at2759"/>
<evidence type="ECO:0000313" key="3">
    <source>
        <dbReference type="Proteomes" id="UP000054097"/>
    </source>
</evidence>
<evidence type="ECO:0000256" key="1">
    <source>
        <dbReference type="SAM" id="MobiDB-lite"/>
    </source>
</evidence>
<name>A0A0C2WP90_SERVB</name>
<dbReference type="EMBL" id="KN824295">
    <property type="protein sequence ID" value="KIM28053.1"/>
    <property type="molecule type" value="Genomic_DNA"/>
</dbReference>
<proteinExistence type="predicted"/>
<gene>
    <name evidence="2" type="ORF">M408DRAFT_147627</name>
</gene>
<accession>A0A0C2WP90</accession>
<sequence length="176" mass="20038">MRPITCLRVVYPNNLHEHMSRSGCKLETLLTNDVLGWLPLAIADNPDLYANLRFIGTIKLRTFKIPNVLRLLDPVTSLVWLGTLEISRLEEPSEENPSEMKTPSQSTDPSEELMRRMAAKHQALRRVFIQGPHGSFATHLPWKPTVWEKVNGGHWVSREMPPIERNKLLNGALDDA</sequence>
<reference evidence="3" key="2">
    <citation type="submission" date="2015-01" db="EMBL/GenBank/DDBJ databases">
        <title>Evolutionary Origins and Diversification of the Mycorrhizal Mutualists.</title>
        <authorList>
            <consortium name="DOE Joint Genome Institute"/>
            <consortium name="Mycorrhizal Genomics Consortium"/>
            <person name="Kohler A."/>
            <person name="Kuo A."/>
            <person name="Nagy L.G."/>
            <person name="Floudas D."/>
            <person name="Copeland A."/>
            <person name="Barry K.W."/>
            <person name="Cichocki N."/>
            <person name="Veneault-Fourrey C."/>
            <person name="LaButti K."/>
            <person name="Lindquist E.A."/>
            <person name="Lipzen A."/>
            <person name="Lundell T."/>
            <person name="Morin E."/>
            <person name="Murat C."/>
            <person name="Riley R."/>
            <person name="Ohm R."/>
            <person name="Sun H."/>
            <person name="Tunlid A."/>
            <person name="Henrissat B."/>
            <person name="Grigoriev I.V."/>
            <person name="Hibbett D.S."/>
            <person name="Martin F."/>
        </authorList>
    </citation>
    <scope>NUCLEOTIDE SEQUENCE [LARGE SCALE GENOMIC DNA]</scope>
    <source>
        <strain evidence="3">MAFF 305830</strain>
    </source>
</reference>
<protein>
    <recommendedName>
        <fullName evidence="4">F-box domain-containing protein</fullName>
    </recommendedName>
</protein>
<organism evidence="2 3">
    <name type="scientific">Serendipita vermifera MAFF 305830</name>
    <dbReference type="NCBI Taxonomy" id="933852"/>
    <lineage>
        <taxon>Eukaryota</taxon>
        <taxon>Fungi</taxon>
        <taxon>Dikarya</taxon>
        <taxon>Basidiomycota</taxon>
        <taxon>Agaricomycotina</taxon>
        <taxon>Agaricomycetes</taxon>
        <taxon>Sebacinales</taxon>
        <taxon>Serendipitaceae</taxon>
        <taxon>Serendipita</taxon>
    </lineage>
</organism>
<feature type="region of interest" description="Disordered" evidence="1">
    <location>
        <begin position="90"/>
        <end position="111"/>
    </location>
</feature>
<feature type="compositionally biased region" description="Polar residues" evidence="1">
    <location>
        <begin position="99"/>
        <end position="108"/>
    </location>
</feature>
<evidence type="ECO:0008006" key="4">
    <source>
        <dbReference type="Google" id="ProtNLM"/>
    </source>
</evidence>
<dbReference type="Proteomes" id="UP000054097">
    <property type="component" value="Unassembled WGS sequence"/>
</dbReference>